<proteinExistence type="inferred from homology"/>
<gene>
    <name evidence="12" type="ORF">K444DRAFT_665023</name>
</gene>
<comment type="subcellular location">
    <subcellularLocation>
        <location evidence="1">Membrane</location>
        <topology evidence="1">Lipid-anchor</topology>
        <topology evidence="1">GPI-anchor</topology>
    </subcellularLocation>
    <subcellularLocation>
        <location evidence="2">Secreted</location>
    </subcellularLocation>
</comment>
<evidence type="ECO:0000259" key="11">
    <source>
        <dbReference type="Pfam" id="PF05730"/>
    </source>
</evidence>
<dbReference type="Proteomes" id="UP000235371">
    <property type="component" value="Unassembled WGS sequence"/>
</dbReference>
<dbReference type="GO" id="GO:0005576">
    <property type="term" value="C:extracellular region"/>
    <property type="evidence" value="ECO:0007669"/>
    <property type="project" value="UniProtKB-SubCell"/>
</dbReference>
<comment type="similarity">
    <text evidence="3">Belongs to the RBT5 family.</text>
</comment>
<feature type="domain" description="CFEM" evidence="11">
    <location>
        <begin position="43"/>
        <end position="100"/>
    </location>
</feature>
<dbReference type="GO" id="GO:0098552">
    <property type="term" value="C:side of membrane"/>
    <property type="evidence" value="ECO:0007669"/>
    <property type="project" value="UniProtKB-KW"/>
</dbReference>
<reference evidence="12 13" key="1">
    <citation type="submission" date="2016-04" db="EMBL/GenBank/DDBJ databases">
        <title>A degradative enzymes factory behind the ericoid mycorrhizal symbiosis.</title>
        <authorList>
            <consortium name="DOE Joint Genome Institute"/>
            <person name="Martino E."/>
            <person name="Morin E."/>
            <person name="Grelet G."/>
            <person name="Kuo A."/>
            <person name="Kohler A."/>
            <person name="Daghino S."/>
            <person name="Barry K."/>
            <person name="Choi C."/>
            <person name="Cichocki N."/>
            <person name="Clum A."/>
            <person name="Copeland A."/>
            <person name="Hainaut M."/>
            <person name="Haridas S."/>
            <person name="Labutti K."/>
            <person name="Lindquist E."/>
            <person name="Lipzen A."/>
            <person name="Khouja H.-R."/>
            <person name="Murat C."/>
            <person name="Ohm R."/>
            <person name="Olson A."/>
            <person name="Spatafora J."/>
            <person name="Veneault-Fourrey C."/>
            <person name="Henrissat B."/>
            <person name="Grigoriev I."/>
            <person name="Martin F."/>
            <person name="Perotto S."/>
        </authorList>
    </citation>
    <scope>NUCLEOTIDE SEQUENCE [LARGE SCALE GENOMIC DNA]</scope>
    <source>
        <strain evidence="12 13">E</strain>
    </source>
</reference>
<dbReference type="GeneID" id="36595116"/>
<evidence type="ECO:0000256" key="9">
    <source>
        <dbReference type="SAM" id="Phobius"/>
    </source>
</evidence>
<protein>
    <recommendedName>
        <fullName evidence="11">CFEM domain-containing protein</fullName>
    </recommendedName>
</protein>
<evidence type="ECO:0000256" key="2">
    <source>
        <dbReference type="ARBA" id="ARBA00004613"/>
    </source>
</evidence>
<keyword evidence="9" id="KW-0812">Transmembrane</keyword>
<dbReference type="InParanoid" id="A0A2J6T369"/>
<feature type="transmembrane region" description="Helical" evidence="9">
    <location>
        <begin position="213"/>
        <end position="238"/>
    </location>
</feature>
<sequence length="240" mass="25150">MKILLSVPLMAMLHWADGQINPAAPGNPSTQDSSLETHVLLGCAARCWENTQYVSKRKCAGDAACLCSEPDYQNAVFQCLYSQCDTVHFGSALHHIIAQCFGTGSEMPLFAAPPIPNREDLRRREEEYAAGAKLYGSGSAVGYPTESVSFLTQSAGYATQSVGGIYSPSPSSTPPPLFSLDAATSPAVTSATPTMPLYNAIPAVTTAGAPQQVFVGLASALGPAITFVVLGVIATLYLTL</sequence>
<evidence type="ECO:0000313" key="13">
    <source>
        <dbReference type="Proteomes" id="UP000235371"/>
    </source>
</evidence>
<organism evidence="12 13">
    <name type="scientific">Hyaloscypha bicolor E</name>
    <dbReference type="NCBI Taxonomy" id="1095630"/>
    <lineage>
        <taxon>Eukaryota</taxon>
        <taxon>Fungi</taxon>
        <taxon>Dikarya</taxon>
        <taxon>Ascomycota</taxon>
        <taxon>Pezizomycotina</taxon>
        <taxon>Leotiomycetes</taxon>
        <taxon>Helotiales</taxon>
        <taxon>Hyaloscyphaceae</taxon>
        <taxon>Hyaloscypha</taxon>
        <taxon>Hyaloscypha bicolor</taxon>
    </lineage>
</organism>
<keyword evidence="8" id="KW-0449">Lipoprotein</keyword>
<keyword evidence="7" id="KW-1015">Disulfide bond</keyword>
<evidence type="ECO:0000256" key="6">
    <source>
        <dbReference type="ARBA" id="ARBA00022729"/>
    </source>
</evidence>
<keyword evidence="4" id="KW-0964">Secreted</keyword>
<name>A0A2J6T369_9HELO</name>
<keyword evidence="6 10" id="KW-0732">Signal</keyword>
<feature type="signal peptide" evidence="10">
    <location>
        <begin position="1"/>
        <end position="18"/>
    </location>
</feature>
<dbReference type="Pfam" id="PF05730">
    <property type="entry name" value="CFEM"/>
    <property type="match status" value="1"/>
</dbReference>
<evidence type="ECO:0000256" key="3">
    <source>
        <dbReference type="ARBA" id="ARBA00010031"/>
    </source>
</evidence>
<feature type="chain" id="PRO_5014445940" description="CFEM domain-containing protein" evidence="10">
    <location>
        <begin position="19"/>
        <end position="240"/>
    </location>
</feature>
<evidence type="ECO:0000256" key="4">
    <source>
        <dbReference type="ARBA" id="ARBA00022525"/>
    </source>
</evidence>
<evidence type="ECO:0000313" key="12">
    <source>
        <dbReference type="EMBL" id="PMD57457.1"/>
    </source>
</evidence>
<dbReference type="InterPro" id="IPR008427">
    <property type="entry name" value="Extracellular_membr_CFEM_dom"/>
</dbReference>
<dbReference type="EMBL" id="KZ613846">
    <property type="protein sequence ID" value="PMD57457.1"/>
    <property type="molecule type" value="Genomic_DNA"/>
</dbReference>
<keyword evidence="5" id="KW-0336">GPI-anchor</keyword>
<evidence type="ECO:0000256" key="7">
    <source>
        <dbReference type="ARBA" id="ARBA00023157"/>
    </source>
</evidence>
<keyword evidence="9" id="KW-1133">Transmembrane helix</keyword>
<evidence type="ECO:0000256" key="8">
    <source>
        <dbReference type="ARBA" id="ARBA00023288"/>
    </source>
</evidence>
<evidence type="ECO:0000256" key="5">
    <source>
        <dbReference type="ARBA" id="ARBA00022622"/>
    </source>
</evidence>
<accession>A0A2J6T369</accession>
<evidence type="ECO:0000256" key="1">
    <source>
        <dbReference type="ARBA" id="ARBA00004589"/>
    </source>
</evidence>
<dbReference type="OrthoDB" id="5421216at2759"/>
<evidence type="ECO:0000256" key="10">
    <source>
        <dbReference type="SAM" id="SignalP"/>
    </source>
</evidence>
<keyword evidence="9" id="KW-0472">Membrane</keyword>
<dbReference type="RefSeq" id="XP_024734361.1">
    <property type="nucleotide sequence ID" value="XM_024887040.1"/>
</dbReference>
<keyword evidence="5" id="KW-0325">Glycoprotein</keyword>
<dbReference type="AlphaFoldDB" id="A0A2J6T369"/>
<keyword evidence="13" id="KW-1185">Reference proteome</keyword>